<gene>
    <name evidence="1" type="primary">ORF29977</name>
</gene>
<evidence type="ECO:0000313" key="1">
    <source>
        <dbReference type="EMBL" id="CEK57362.1"/>
    </source>
</evidence>
<name>A0A0B6YMF0_9EUPU</name>
<feature type="non-terminal residue" evidence="1">
    <location>
        <position position="65"/>
    </location>
</feature>
<sequence length="65" mass="7376">MTFPSCNDSDCNYLLKISYLPNHEDGSPTYQQSLNHNKCISLRLGTHVTYHQTATQFLCKVNAVN</sequence>
<reference evidence="1" key="1">
    <citation type="submission" date="2014-12" db="EMBL/GenBank/DDBJ databases">
        <title>Insight into the proteome of Arion vulgaris.</title>
        <authorList>
            <person name="Aradska J."/>
            <person name="Bulat T."/>
            <person name="Smidak R."/>
            <person name="Sarate P."/>
            <person name="Gangsoo J."/>
            <person name="Sialana F."/>
            <person name="Bilban M."/>
            <person name="Lubec G."/>
        </authorList>
    </citation>
    <scope>NUCLEOTIDE SEQUENCE</scope>
    <source>
        <tissue evidence="1">Skin</tissue>
    </source>
</reference>
<protein>
    <submittedName>
        <fullName evidence="1">Uncharacterized protein</fullName>
    </submittedName>
</protein>
<dbReference type="AlphaFoldDB" id="A0A0B6YMF0"/>
<accession>A0A0B6YMF0</accession>
<dbReference type="EMBL" id="HACG01010497">
    <property type="protein sequence ID" value="CEK57362.1"/>
    <property type="molecule type" value="Transcribed_RNA"/>
</dbReference>
<organism evidence="1">
    <name type="scientific">Arion vulgaris</name>
    <dbReference type="NCBI Taxonomy" id="1028688"/>
    <lineage>
        <taxon>Eukaryota</taxon>
        <taxon>Metazoa</taxon>
        <taxon>Spiralia</taxon>
        <taxon>Lophotrochozoa</taxon>
        <taxon>Mollusca</taxon>
        <taxon>Gastropoda</taxon>
        <taxon>Heterobranchia</taxon>
        <taxon>Euthyneura</taxon>
        <taxon>Panpulmonata</taxon>
        <taxon>Eupulmonata</taxon>
        <taxon>Stylommatophora</taxon>
        <taxon>Helicina</taxon>
        <taxon>Arionoidea</taxon>
        <taxon>Arionidae</taxon>
        <taxon>Arion</taxon>
    </lineage>
</organism>
<proteinExistence type="predicted"/>